<protein>
    <recommendedName>
        <fullName evidence="1">Growth factor receptor NTRK leucine rich repeat C-terminal domain-containing protein</fullName>
    </recommendedName>
</protein>
<proteinExistence type="predicted"/>
<evidence type="ECO:0000313" key="3">
    <source>
        <dbReference type="Proteomes" id="UP001333110"/>
    </source>
</evidence>
<keyword evidence="3" id="KW-1185">Reference proteome</keyword>
<comment type="caution">
    <text evidence="2">The sequence shown here is derived from an EMBL/GenBank/DDBJ whole genome shotgun (WGS) entry which is preliminary data.</text>
</comment>
<reference evidence="2 3" key="1">
    <citation type="journal article" date="2023" name="J. Hered.">
        <title>Chromosome-level genome of the wood stork (Mycteria americana) provides insight into avian chromosome evolution.</title>
        <authorList>
            <person name="Flamio R. Jr."/>
            <person name="Ramstad K.M."/>
        </authorList>
    </citation>
    <scope>NUCLEOTIDE SEQUENCE [LARGE SCALE GENOMIC DNA]</scope>
    <source>
        <strain evidence="2">JAX WOST 10</strain>
    </source>
</reference>
<evidence type="ECO:0000259" key="1">
    <source>
        <dbReference type="Pfam" id="PF16920"/>
    </source>
</evidence>
<dbReference type="Proteomes" id="UP001333110">
    <property type="component" value="Unassembled WGS sequence"/>
</dbReference>
<dbReference type="Pfam" id="PF16920">
    <property type="entry name" value="LRRCT_2"/>
    <property type="match status" value="1"/>
</dbReference>
<gene>
    <name evidence="2" type="ORF">QYF61_004479</name>
</gene>
<dbReference type="InterPro" id="IPR031635">
    <property type="entry name" value="NTRK_LRRCT"/>
</dbReference>
<accession>A0AAN7NFG7</accession>
<dbReference type="EMBL" id="JAUNZN010000018">
    <property type="protein sequence ID" value="KAK4810516.1"/>
    <property type="molecule type" value="Genomic_DNA"/>
</dbReference>
<feature type="domain" description="Growth factor receptor NTRK leucine rich repeat C-terminal" evidence="1">
    <location>
        <begin position="177"/>
        <end position="220"/>
    </location>
</feature>
<sequence>MLGAPDLNTVLQVGSHKSRVEGENHLPRPASHTSFYAAQDTIGFLGCERTLPAHIQFFIHQYPQVLLCRAALNPLIAQPVSMFGIAPTQVQDLALGLVELHEVCMGPLLKPVKSINCTTQLGVIRKLAEGALNPTVHVPDKDDCSPWKGPMLEQRKCVRRKERQKGTVMILVDNPFKCSCEIMWIKKFQETKFYRETRDLYCIDDNIKRTALLDMKVPNCANIKLKAPSNLTLNTSNDGASTTSLGNLFQCLTTLIIKNFFLMSTLNLPSFRLKPFPLVLSPQGLVHVCLVLGTPELDAILQVGSHESGVEGQNHLPQPAGHVSFYAAQDAIGFLGCKHTLPAHVQFFIHQYPQVLLCRAALNPFIPQSVLILGIAPTQVQALALGLVELHEVHMGPLLKPVKVPLDGILLSSVSTAPLSLVLSADLLRVHSIPLFMLLIKILNSIGPTVDCNSLDVVIQPVPYPSNSPSIKPIFLQFSGKDVVGSSCALAFLIPSLHIQAVSLYSSQDTHPWFHCLCISFLRCTLSRRSLLSHAGLLPSLPDFLHMRTESSCTLRKTSLKSCQLCSAPLSLRAVSQGGLDFTLHLAHIPQDCEFHQGMITAALAATNLDPYN</sequence>
<name>A0AAN7NFG7_MYCAM</name>
<evidence type="ECO:0000313" key="2">
    <source>
        <dbReference type="EMBL" id="KAK4810516.1"/>
    </source>
</evidence>
<organism evidence="2 3">
    <name type="scientific">Mycteria americana</name>
    <name type="common">Wood stork</name>
    <dbReference type="NCBI Taxonomy" id="33587"/>
    <lineage>
        <taxon>Eukaryota</taxon>
        <taxon>Metazoa</taxon>
        <taxon>Chordata</taxon>
        <taxon>Craniata</taxon>
        <taxon>Vertebrata</taxon>
        <taxon>Euteleostomi</taxon>
        <taxon>Archelosauria</taxon>
        <taxon>Archosauria</taxon>
        <taxon>Dinosauria</taxon>
        <taxon>Saurischia</taxon>
        <taxon>Theropoda</taxon>
        <taxon>Coelurosauria</taxon>
        <taxon>Aves</taxon>
        <taxon>Neognathae</taxon>
        <taxon>Neoaves</taxon>
        <taxon>Aequornithes</taxon>
        <taxon>Ciconiiformes</taxon>
        <taxon>Ciconiidae</taxon>
        <taxon>Mycteria</taxon>
    </lineage>
</organism>
<dbReference type="AlphaFoldDB" id="A0AAN7NFG7"/>